<comment type="caution">
    <text evidence="2">The sequence shown here is derived from an EMBL/GenBank/DDBJ whole genome shotgun (WGS) entry which is preliminary data.</text>
</comment>
<accession>A0A5M4B2U1</accession>
<evidence type="ECO:0000313" key="2">
    <source>
        <dbReference type="EMBL" id="GET34479.1"/>
    </source>
</evidence>
<feature type="transmembrane region" description="Helical" evidence="1">
    <location>
        <begin position="131"/>
        <end position="147"/>
    </location>
</feature>
<sequence>MTIGPDGRIIRRNVRRVTPVNTYHPEENLGFIMSYLVLVFLSIAFVVAFVILGWLGDLILNWTWWTASNFGTVGTLINFLIFPIYISGVIEGLYYGNRFRYKLYAFIYGFITIAIPQTLDQLNDAEFNWMQYGWALGYGLYCLWLALKMAD</sequence>
<feature type="transmembrane region" description="Helical" evidence="1">
    <location>
        <begin position="103"/>
        <end position="119"/>
    </location>
</feature>
<keyword evidence="1" id="KW-0472">Membrane</keyword>
<keyword evidence="3" id="KW-1185">Reference proteome</keyword>
<evidence type="ECO:0000313" key="3">
    <source>
        <dbReference type="Proteomes" id="UP000391834"/>
    </source>
</evidence>
<feature type="transmembrane region" description="Helical" evidence="1">
    <location>
        <begin position="35"/>
        <end position="56"/>
    </location>
</feature>
<evidence type="ECO:0000256" key="1">
    <source>
        <dbReference type="SAM" id="Phobius"/>
    </source>
</evidence>
<proteinExistence type="predicted"/>
<feature type="transmembrane region" description="Helical" evidence="1">
    <location>
        <begin position="76"/>
        <end position="96"/>
    </location>
</feature>
<name>A0A5M4B2U1_9BACT</name>
<keyword evidence="1" id="KW-1133">Transmembrane helix</keyword>
<reference evidence="2 3" key="1">
    <citation type="submission" date="2019-10" db="EMBL/GenBank/DDBJ databases">
        <title>Prolixibacter strains distinguished by the presence of nitrate reductase genes were adept at nitrate-dependent anaerobic corrosion of metallic iron and carbon steel.</title>
        <authorList>
            <person name="Iino T."/>
            <person name="Shono N."/>
            <person name="Ito K."/>
            <person name="Nakamura R."/>
            <person name="Sueoka K."/>
            <person name="Harayama S."/>
            <person name="Ohkuma M."/>
        </authorList>
    </citation>
    <scope>NUCLEOTIDE SEQUENCE [LARGE SCALE GENOMIC DNA]</scope>
    <source>
        <strain evidence="2 3">JCM 13498</strain>
    </source>
</reference>
<organism evidence="2 3">
    <name type="scientific">Prolixibacter bellariivorans</name>
    <dbReference type="NCBI Taxonomy" id="314319"/>
    <lineage>
        <taxon>Bacteria</taxon>
        <taxon>Pseudomonadati</taxon>
        <taxon>Bacteroidota</taxon>
        <taxon>Bacteroidia</taxon>
        <taxon>Marinilabiliales</taxon>
        <taxon>Prolixibacteraceae</taxon>
        <taxon>Prolixibacter</taxon>
    </lineage>
</organism>
<dbReference type="AlphaFoldDB" id="A0A5M4B2U1"/>
<gene>
    <name evidence="2" type="ORF">PbJCM13498_33420</name>
</gene>
<protein>
    <submittedName>
        <fullName evidence="2">Uncharacterized protein</fullName>
    </submittedName>
</protein>
<dbReference type="RefSeq" id="WP_025866131.1">
    <property type="nucleotide sequence ID" value="NZ_BLAX01000001.1"/>
</dbReference>
<dbReference type="EMBL" id="BLAX01000001">
    <property type="protein sequence ID" value="GET34479.1"/>
    <property type="molecule type" value="Genomic_DNA"/>
</dbReference>
<dbReference type="Proteomes" id="UP000391834">
    <property type="component" value="Unassembled WGS sequence"/>
</dbReference>
<keyword evidence="1" id="KW-0812">Transmembrane</keyword>